<sequence length="55" mass="6301">MSHKDKLLLEQMNYKGVIEVADLGVQKVGEVLNCIPIEEVVDKFKDRKNLIFLVT</sequence>
<accession>A0A379W856</accession>
<gene>
    <name evidence="1" type="ORF">NCTC8258_02594</name>
</gene>
<evidence type="ECO:0000313" key="2">
    <source>
        <dbReference type="Proteomes" id="UP000255509"/>
    </source>
</evidence>
<evidence type="ECO:0000313" key="1">
    <source>
        <dbReference type="EMBL" id="SUH14895.1"/>
    </source>
</evidence>
<reference evidence="1 2" key="1">
    <citation type="submission" date="2018-06" db="EMBL/GenBank/DDBJ databases">
        <authorList>
            <consortium name="Pathogen Informatics"/>
            <person name="Doyle S."/>
        </authorList>
    </citation>
    <scope>NUCLEOTIDE SEQUENCE [LARGE SCALE GENOMIC DNA]</scope>
    <source>
        <strain evidence="1 2">NCTC8258</strain>
    </source>
</reference>
<organism evidence="1 2">
    <name type="scientific">Salmonella enterica I</name>
    <dbReference type="NCBI Taxonomy" id="59201"/>
    <lineage>
        <taxon>Bacteria</taxon>
        <taxon>Pseudomonadati</taxon>
        <taxon>Pseudomonadota</taxon>
        <taxon>Gammaproteobacteria</taxon>
        <taxon>Enterobacterales</taxon>
        <taxon>Enterobacteriaceae</taxon>
        <taxon>Salmonella</taxon>
    </lineage>
</organism>
<protein>
    <submittedName>
        <fullName evidence="1">Uncharacterized 44.6 kDa protein in cps region ORF9</fullName>
    </submittedName>
</protein>
<name>A0A379W856_SALET</name>
<dbReference type="AlphaFoldDB" id="A0A379W856"/>
<proteinExistence type="predicted"/>
<dbReference type="EMBL" id="UGXS01000004">
    <property type="protein sequence ID" value="SUH14895.1"/>
    <property type="molecule type" value="Genomic_DNA"/>
</dbReference>
<dbReference type="Proteomes" id="UP000255509">
    <property type="component" value="Unassembled WGS sequence"/>
</dbReference>